<evidence type="ECO:0000313" key="2">
    <source>
        <dbReference type="Proteomes" id="UP000524492"/>
    </source>
</evidence>
<dbReference type="AlphaFoldDB" id="A0A7W6MI98"/>
<organism evidence="1 2">
    <name type="scientific">Rhizobium aethiopicum</name>
    <dbReference type="NCBI Taxonomy" id="1138170"/>
    <lineage>
        <taxon>Bacteria</taxon>
        <taxon>Pseudomonadati</taxon>
        <taxon>Pseudomonadota</taxon>
        <taxon>Alphaproteobacteria</taxon>
        <taxon>Hyphomicrobiales</taxon>
        <taxon>Rhizobiaceae</taxon>
        <taxon>Rhizobium/Agrobacterium group</taxon>
        <taxon>Rhizobium</taxon>
    </lineage>
</organism>
<reference evidence="1 2" key="1">
    <citation type="submission" date="2020-08" db="EMBL/GenBank/DDBJ databases">
        <title>Genomic Encyclopedia of Type Strains, Phase IV (KMG-V): Genome sequencing to study the core and pangenomes of soil and plant-associated prokaryotes.</title>
        <authorList>
            <person name="Whitman W."/>
        </authorList>
    </citation>
    <scope>NUCLEOTIDE SEQUENCE [LARGE SCALE GENOMIC DNA]</scope>
    <source>
        <strain evidence="1 2">SEMIA 4074</strain>
    </source>
</reference>
<comment type="caution">
    <text evidence="1">The sequence shown here is derived from an EMBL/GenBank/DDBJ whole genome shotgun (WGS) entry which is preliminary data.</text>
</comment>
<dbReference type="Proteomes" id="UP000524492">
    <property type="component" value="Unassembled WGS sequence"/>
</dbReference>
<gene>
    <name evidence="1" type="ORF">GGD53_002398</name>
</gene>
<accession>A0A7W6MI98</accession>
<proteinExistence type="predicted"/>
<dbReference type="EMBL" id="JACIFV010000006">
    <property type="protein sequence ID" value="MBB4192241.1"/>
    <property type="molecule type" value="Genomic_DNA"/>
</dbReference>
<keyword evidence="2" id="KW-1185">Reference proteome</keyword>
<evidence type="ECO:0000313" key="1">
    <source>
        <dbReference type="EMBL" id="MBB4192241.1"/>
    </source>
</evidence>
<sequence>MADLLAYLGLFATAFGAATIMPMQSEAVHARATAGLADWPRARRRCRGRDSELAERVMRIRAMRRLQTILVSAAIAFVPLTNALAEDALPPFNRFADRCLDRGPQYDRAAALAHRNKWPSLAADMVLSILPLSEPVAFDGWITGAGSAAPFEALVVGRAMVGEKAVESCTMAFAGTDAAGFEHSLVSTRAAKPSGEQNGEGRIRKFFTIERDGLKEAVTLDLPIYPNGSDEVLASVVAEQQTEH</sequence>
<protein>
    <submittedName>
        <fullName evidence="1">Uncharacterized protein</fullName>
    </submittedName>
</protein>
<name>A0A7W6MI98_9HYPH</name>